<gene>
    <name evidence="2" type="ORF">ILUMI_15883</name>
</gene>
<feature type="non-terminal residue" evidence="2">
    <location>
        <position position="1"/>
    </location>
</feature>
<comment type="caution">
    <text evidence="2">The sequence shown here is derived from an EMBL/GenBank/DDBJ whole genome shotgun (WGS) entry which is preliminary data.</text>
</comment>
<dbReference type="AlphaFoldDB" id="A0A8K0CVJ7"/>
<dbReference type="EMBL" id="VTPC01055096">
    <property type="protein sequence ID" value="KAF2890290.1"/>
    <property type="molecule type" value="Genomic_DNA"/>
</dbReference>
<dbReference type="PANTHER" id="PTHR47055:SF3">
    <property type="entry name" value="PHORBOL-ESTER_DAG-TYPE DOMAIN-CONTAINING PROTEIN"/>
    <property type="match status" value="1"/>
</dbReference>
<evidence type="ECO:0000313" key="2">
    <source>
        <dbReference type="EMBL" id="KAF2890290.1"/>
    </source>
</evidence>
<evidence type="ECO:0000259" key="1">
    <source>
        <dbReference type="Pfam" id="PF13843"/>
    </source>
</evidence>
<dbReference type="InterPro" id="IPR052638">
    <property type="entry name" value="PiggyBac_TE-derived"/>
</dbReference>
<protein>
    <recommendedName>
        <fullName evidence="1">PiggyBac transposable element-derived protein domain-containing protein</fullName>
    </recommendedName>
</protein>
<keyword evidence="3" id="KW-1185">Reference proteome</keyword>
<sequence>ILLLSGYRALPSDDDLGCPVVKATMSRNRYLKLKSILHFQHNSWANKNKDGRGFKIRPLITKLHAQFQKFEGFDKNLENEMMIPYFGRNNFKHFIRGKPIRFGYKHIHGRSALSLIEFRRSIGITLPKRSIKFKRTQGPSAPTPDIRYDQKIPYYVAERDKQPYNIKKKPIWALMGLEKLLLDKYHSNTNVWKDADVAQFCLCAPANNEWKNKEDQ</sequence>
<dbReference type="Pfam" id="PF13843">
    <property type="entry name" value="DDE_Tnp_1_7"/>
    <property type="match status" value="1"/>
</dbReference>
<proteinExistence type="predicted"/>
<name>A0A8K0CVJ7_IGNLU</name>
<dbReference type="OrthoDB" id="10057240at2759"/>
<dbReference type="InterPro" id="IPR029526">
    <property type="entry name" value="PGBD"/>
</dbReference>
<dbReference type="Proteomes" id="UP000801492">
    <property type="component" value="Unassembled WGS sequence"/>
</dbReference>
<dbReference type="GO" id="GO:0043565">
    <property type="term" value="F:sequence-specific DNA binding"/>
    <property type="evidence" value="ECO:0007669"/>
    <property type="project" value="TreeGrafter"/>
</dbReference>
<dbReference type="PANTHER" id="PTHR47055">
    <property type="entry name" value="DDE_TNP_1_7 DOMAIN-CONTAINING PROTEIN"/>
    <property type="match status" value="1"/>
</dbReference>
<feature type="domain" description="PiggyBac transposable element-derived protein" evidence="1">
    <location>
        <begin position="12"/>
        <end position="107"/>
    </location>
</feature>
<reference evidence="2" key="1">
    <citation type="submission" date="2019-08" db="EMBL/GenBank/DDBJ databases">
        <title>The genome of the North American firefly Photinus pyralis.</title>
        <authorList>
            <consortium name="Photinus pyralis genome working group"/>
            <person name="Fallon T.R."/>
            <person name="Sander Lower S.E."/>
            <person name="Weng J.-K."/>
        </authorList>
    </citation>
    <scope>NUCLEOTIDE SEQUENCE</scope>
    <source>
        <strain evidence="2">TRF0915ILg1</strain>
        <tissue evidence="2">Whole body</tissue>
    </source>
</reference>
<accession>A0A8K0CVJ7</accession>
<organism evidence="2 3">
    <name type="scientific">Ignelater luminosus</name>
    <name type="common">Cucubano</name>
    <name type="synonym">Pyrophorus luminosus</name>
    <dbReference type="NCBI Taxonomy" id="2038154"/>
    <lineage>
        <taxon>Eukaryota</taxon>
        <taxon>Metazoa</taxon>
        <taxon>Ecdysozoa</taxon>
        <taxon>Arthropoda</taxon>
        <taxon>Hexapoda</taxon>
        <taxon>Insecta</taxon>
        <taxon>Pterygota</taxon>
        <taxon>Neoptera</taxon>
        <taxon>Endopterygota</taxon>
        <taxon>Coleoptera</taxon>
        <taxon>Polyphaga</taxon>
        <taxon>Elateriformia</taxon>
        <taxon>Elateroidea</taxon>
        <taxon>Elateridae</taxon>
        <taxon>Agrypninae</taxon>
        <taxon>Pyrophorini</taxon>
        <taxon>Ignelater</taxon>
    </lineage>
</organism>
<evidence type="ECO:0000313" key="3">
    <source>
        <dbReference type="Proteomes" id="UP000801492"/>
    </source>
</evidence>